<dbReference type="Proteomes" id="UP000663889">
    <property type="component" value="Unassembled WGS sequence"/>
</dbReference>
<dbReference type="Proteomes" id="UP000663874">
    <property type="component" value="Unassembled WGS sequence"/>
</dbReference>
<dbReference type="Pfam" id="PF03455">
    <property type="entry name" value="dDENN"/>
    <property type="match status" value="1"/>
</dbReference>
<accession>A0A815SA62</accession>
<evidence type="ECO:0000313" key="2">
    <source>
        <dbReference type="EMBL" id="CAF1489266.1"/>
    </source>
</evidence>
<dbReference type="GO" id="GO:0031267">
    <property type="term" value="F:small GTPase binding"/>
    <property type="evidence" value="ECO:0007669"/>
    <property type="project" value="InterPro"/>
</dbReference>
<organism evidence="2 4">
    <name type="scientific">Rotaria sordida</name>
    <dbReference type="NCBI Taxonomy" id="392033"/>
    <lineage>
        <taxon>Eukaryota</taxon>
        <taxon>Metazoa</taxon>
        <taxon>Spiralia</taxon>
        <taxon>Gnathifera</taxon>
        <taxon>Rotifera</taxon>
        <taxon>Eurotatoria</taxon>
        <taxon>Bdelloidea</taxon>
        <taxon>Philodinida</taxon>
        <taxon>Philodinidae</taxon>
        <taxon>Rotaria</taxon>
    </lineage>
</organism>
<gene>
    <name evidence="3" type="ORF">FNK824_LOCUS1198</name>
    <name evidence="2" type="ORF">SEV965_LOCUS35488</name>
</gene>
<dbReference type="InterPro" id="IPR047278">
    <property type="entry name" value="DEN5A/B"/>
</dbReference>
<dbReference type="PANTHER" id="PTHR46070:SF1">
    <property type="entry name" value="PINSTRIPE, ISOFORM A"/>
    <property type="match status" value="1"/>
</dbReference>
<dbReference type="GO" id="GO:0005085">
    <property type="term" value="F:guanyl-nucleotide exchange factor activity"/>
    <property type="evidence" value="ECO:0007669"/>
    <property type="project" value="InterPro"/>
</dbReference>
<reference evidence="2" key="1">
    <citation type="submission" date="2021-02" db="EMBL/GenBank/DDBJ databases">
        <authorList>
            <person name="Nowell W R."/>
        </authorList>
    </citation>
    <scope>NUCLEOTIDE SEQUENCE</scope>
</reference>
<sequence>MDAYICYLPSSKYSNIDQWLAQLYTRKNFQRTIFIADQPKLHVPFLLAFMETQSFISFVDSKIASRFNQDNHFFDRRDLTYQAYPSIDLIDKETRCRFTSPFPSLILMNAPSLRLLDNSISTSKYCYLFENLNGTLLESSSSSSIINISLSVSTRRVIRFKKQQTVAASEHQQHVVLVQNEVVFQQLLKECITKTKRMVIEKMEDIVEGSSSRKNTDSSSMQCRVISSTITGQIYNTMGDGWQELADTLHQLAVAHGAVSKIELDDPRVGDVWLDFFIGYDDAGGAKKFVKQLEALNKLQPLSHIRVIDYTPRPYPQPQPIV</sequence>
<protein>
    <recommendedName>
        <fullName evidence="1">dDENN domain-containing protein</fullName>
    </recommendedName>
</protein>
<name>A0A815SA62_9BILA</name>
<dbReference type="EMBL" id="CAJNOU010005809">
    <property type="protein sequence ID" value="CAF1489266.1"/>
    <property type="molecule type" value="Genomic_DNA"/>
</dbReference>
<evidence type="ECO:0000313" key="4">
    <source>
        <dbReference type="Proteomes" id="UP000663889"/>
    </source>
</evidence>
<dbReference type="EMBL" id="CAJOBE010000059">
    <property type="protein sequence ID" value="CAF3555884.1"/>
    <property type="molecule type" value="Genomic_DNA"/>
</dbReference>
<comment type="caution">
    <text evidence="2">The sequence shown here is derived from an EMBL/GenBank/DDBJ whole genome shotgun (WGS) entry which is preliminary data.</text>
</comment>
<dbReference type="AlphaFoldDB" id="A0A815SA62"/>
<proteinExistence type="predicted"/>
<evidence type="ECO:0000259" key="1">
    <source>
        <dbReference type="Pfam" id="PF03455"/>
    </source>
</evidence>
<evidence type="ECO:0000313" key="3">
    <source>
        <dbReference type="EMBL" id="CAF3555884.1"/>
    </source>
</evidence>
<dbReference type="InterPro" id="IPR005112">
    <property type="entry name" value="dDENN_dom"/>
</dbReference>
<feature type="domain" description="dDENN" evidence="1">
    <location>
        <begin position="29"/>
        <end position="77"/>
    </location>
</feature>
<dbReference type="PANTHER" id="PTHR46070">
    <property type="entry name" value="PINSTRIPE, ISOFORM A"/>
    <property type="match status" value="1"/>
</dbReference>